<keyword evidence="8 9" id="KW-0472">Membrane</keyword>
<evidence type="ECO:0000256" key="7">
    <source>
        <dbReference type="ARBA" id="ARBA00022989"/>
    </source>
</evidence>
<dbReference type="InterPro" id="IPR004700">
    <property type="entry name" value="PTS_IIC_man"/>
</dbReference>
<feature type="transmembrane region" description="Helical" evidence="9">
    <location>
        <begin position="208"/>
        <end position="241"/>
    </location>
</feature>
<evidence type="ECO:0000256" key="8">
    <source>
        <dbReference type="ARBA" id="ARBA00023136"/>
    </source>
</evidence>
<dbReference type="EMBL" id="CP063767">
    <property type="protein sequence ID" value="QOY60568.1"/>
    <property type="molecule type" value="Genomic_DNA"/>
</dbReference>
<keyword evidence="6 9" id="KW-0812">Transmembrane</keyword>
<dbReference type="PROSITE" id="PS51106">
    <property type="entry name" value="PTS_EIIC_TYPE_4"/>
    <property type="match status" value="1"/>
</dbReference>
<feature type="transmembrane region" description="Helical" evidence="9">
    <location>
        <begin position="6"/>
        <end position="25"/>
    </location>
</feature>
<evidence type="ECO:0000256" key="2">
    <source>
        <dbReference type="ARBA" id="ARBA00022448"/>
    </source>
</evidence>
<dbReference type="Proteomes" id="UP000593735">
    <property type="component" value="Chromosome"/>
</dbReference>
<accession>A0A7S7M8G3</accession>
<evidence type="ECO:0000256" key="9">
    <source>
        <dbReference type="SAM" id="Phobius"/>
    </source>
</evidence>
<dbReference type="PANTHER" id="PTHR32502">
    <property type="entry name" value="N-ACETYLGALACTOSAMINE PERMEASE II COMPONENT-RELATED"/>
    <property type="match status" value="1"/>
</dbReference>
<feature type="transmembrane region" description="Helical" evidence="9">
    <location>
        <begin position="140"/>
        <end position="162"/>
    </location>
</feature>
<keyword evidence="7 9" id="KW-1133">Transmembrane helix</keyword>
<comment type="subcellular location">
    <subcellularLocation>
        <location evidence="1">Cell membrane</location>
        <topology evidence="1">Multi-pass membrane protein</topology>
    </subcellularLocation>
</comment>
<feature type="transmembrane region" description="Helical" evidence="9">
    <location>
        <begin position="32"/>
        <end position="54"/>
    </location>
</feature>
<keyword evidence="3" id="KW-1003">Cell membrane</keyword>
<keyword evidence="11" id="KW-1185">Reference proteome</keyword>
<gene>
    <name evidence="10" type="ORF">INP52_09285</name>
</gene>
<feature type="transmembrane region" description="Helical" evidence="9">
    <location>
        <begin position="74"/>
        <end position="91"/>
    </location>
</feature>
<reference evidence="10 11" key="1">
    <citation type="submission" date="2020-10" db="EMBL/GenBank/DDBJ databases">
        <title>Olsenella immobilis sp.nov., isolated from the mud in a fermentation cellar used for the production of Chinese strong-flavoured liquor.</title>
        <authorList>
            <person name="Lu L."/>
        </authorList>
    </citation>
    <scope>NUCLEOTIDE SEQUENCE [LARGE SCALE GENOMIC DNA]</scope>
    <source>
        <strain evidence="10 11">LZLJ-2</strain>
    </source>
</reference>
<feature type="transmembrane region" description="Helical" evidence="9">
    <location>
        <begin position="98"/>
        <end position="120"/>
    </location>
</feature>
<evidence type="ECO:0000256" key="5">
    <source>
        <dbReference type="ARBA" id="ARBA00022683"/>
    </source>
</evidence>
<evidence type="ECO:0000256" key="3">
    <source>
        <dbReference type="ARBA" id="ARBA00022475"/>
    </source>
</evidence>
<dbReference type="InterPro" id="IPR050303">
    <property type="entry name" value="GatZ_KbaZ_carbometab"/>
</dbReference>
<dbReference type="GO" id="GO:0005886">
    <property type="term" value="C:plasma membrane"/>
    <property type="evidence" value="ECO:0007669"/>
    <property type="project" value="UniProtKB-SubCell"/>
</dbReference>
<keyword evidence="2" id="KW-0813">Transport</keyword>
<dbReference type="RefSeq" id="WP_194371150.1">
    <property type="nucleotide sequence ID" value="NZ_CP063767.1"/>
</dbReference>
<dbReference type="PANTHER" id="PTHR32502:SF8">
    <property type="entry name" value="N-ACETYLGALACTOSAMINE PERMEASE IIC COMPONENT 1"/>
    <property type="match status" value="1"/>
</dbReference>
<evidence type="ECO:0000256" key="4">
    <source>
        <dbReference type="ARBA" id="ARBA00022597"/>
    </source>
</evidence>
<organism evidence="10 11">
    <name type="scientific">Thermophilibacter immobilis</name>
    <dbReference type="NCBI Taxonomy" id="2779519"/>
    <lineage>
        <taxon>Bacteria</taxon>
        <taxon>Bacillati</taxon>
        <taxon>Actinomycetota</taxon>
        <taxon>Coriobacteriia</taxon>
        <taxon>Coriobacteriales</taxon>
        <taxon>Atopobiaceae</taxon>
        <taxon>Thermophilibacter</taxon>
    </lineage>
</organism>
<name>A0A7S7M8G3_9ACTN</name>
<dbReference type="KEGG" id="tio:INP52_09285"/>
<dbReference type="GO" id="GO:0009401">
    <property type="term" value="P:phosphoenolpyruvate-dependent sugar phosphotransferase system"/>
    <property type="evidence" value="ECO:0007669"/>
    <property type="project" value="UniProtKB-KW"/>
</dbReference>
<sequence>MNQLYAAVVVGLVGVICIMDSRLLGRLSVERPLIGATMVGIVLGDIPTALAAGATLELMSIGLINVGASMIPDMNMGSIVATAFVILTGAGPEAALTIAVPVAMLGQALGLAIRMVLSAFSTRTDALIDEGKFTQALHLHIIWGNILYALMYFVPIFLAIYIGTDFVQQLVNAIPAWVTSGLSLAGNMLTALGMALLLTIMLTKSMTIFFLLGFFGAAFLGLNVTAMAIFAVLIGLLLMGLKFRDGGATRAAAQDLDQYDPLEDDE</sequence>
<feature type="transmembrane region" description="Helical" evidence="9">
    <location>
        <begin position="174"/>
        <end position="202"/>
    </location>
</feature>
<evidence type="ECO:0000313" key="10">
    <source>
        <dbReference type="EMBL" id="QOY60568.1"/>
    </source>
</evidence>
<proteinExistence type="predicted"/>
<dbReference type="AlphaFoldDB" id="A0A7S7M8G3"/>
<evidence type="ECO:0000256" key="1">
    <source>
        <dbReference type="ARBA" id="ARBA00004651"/>
    </source>
</evidence>
<protein>
    <submittedName>
        <fullName evidence="10">PTS sugar transporter subunit IIC</fullName>
    </submittedName>
</protein>
<dbReference type="Pfam" id="PF03609">
    <property type="entry name" value="EII-Sor"/>
    <property type="match status" value="1"/>
</dbReference>
<keyword evidence="4 10" id="KW-0762">Sugar transport</keyword>
<keyword evidence="5" id="KW-0598">Phosphotransferase system</keyword>
<evidence type="ECO:0000313" key="11">
    <source>
        <dbReference type="Proteomes" id="UP000593735"/>
    </source>
</evidence>
<evidence type="ECO:0000256" key="6">
    <source>
        <dbReference type="ARBA" id="ARBA00022692"/>
    </source>
</evidence>